<reference evidence="2" key="1">
    <citation type="submission" date="2013-09" db="EMBL/GenBank/DDBJ databases">
        <title>Corchorus olitorius genome sequencing.</title>
        <authorList>
            <person name="Alam M."/>
            <person name="Haque M.S."/>
            <person name="Islam M.S."/>
            <person name="Emdad E.M."/>
            <person name="Islam M.M."/>
            <person name="Ahmed B."/>
            <person name="Halim A."/>
            <person name="Hossen Q.M.M."/>
            <person name="Hossain M.Z."/>
            <person name="Ahmed R."/>
            <person name="Khan M.M."/>
            <person name="Islam R."/>
            <person name="Rashid M.M."/>
            <person name="Khan S.A."/>
            <person name="Rahman M.S."/>
            <person name="Alam M."/>
            <person name="Yahiya A.S."/>
            <person name="Khan M.S."/>
            <person name="Azam M.S."/>
            <person name="Haque T."/>
            <person name="Lashkar M.Z.H."/>
            <person name="Akhand A.I."/>
            <person name="Morshed G."/>
            <person name="Roy S."/>
            <person name="Uddin K.S."/>
            <person name="Rabeya T."/>
            <person name="Hossain A.S."/>
            <person name="Chowdhury A."/>
            <person name="Snigdha A.R."/>
            <person name="Mortoza M.S."/>
            <person name="Matin S.A."/>
            <person name="Hoque S.M.E."/>
            <person name="Islam M.K."/>
            <person name="Roy D.K."/>
            <person name="Haider R."/>
            <person name="Moosa M.M."/>
            <person name="Elias S.M."/>
            <person name="Hasan A.M."/>
            <person name="Jahan S."/>
            <person name="Shafiuddin M."/>
            <person name="Mahmood N."/>
            <person name="Shommy N.S."/>
        </authorList>
    </citation>
    <scope>NUCLEOTIDE SEQUENCE [LARGE SCALE GENOMIC DNA]</scope>
    <source>
        <strain evidence="2">cv. O-4</strain>
    </source>
</reference>
<proteinExistence type="predicted"/>
<gene>
    <name evidence="1" type="ORF">COLO4_10006</name>
</gene>
<accession>A0A1R3KA92</accession>
<keyword evidence="2" id="KW-1185">Reference proteome</keyword>
<comment type="caution">
    <text evidence="1">The sequence shown here is derived from an EMBL/GenBank/DDBJ whole genome shotgun (WGS) entry which is preliminary data.</text>
</comment>
<dbReference type="Proteomes" id="UP000187203">
    <property type="component" value="Unassembled WGS sequence"/>
</dbReference>
<evidence type="ECO:0000313" key="1">
    <source>
        <dbReference type="EMBL" id="OMP04025.1"/>
    </source>
</evidence>
<dbReference type="EMBL" id="AWUE01014332">
    <property type="protein sequence ID" value="OMP04025.1"/>
    <property type="molecule type" value="Genomic_DNA"/>
</dbReference>
<sequence length="33" mass="3356">MALGSNGMSTEDQGLVLIAGFDVLVVLECNVCG</sequence>
<dbReference type="AlphaFoldDB" id="A0A1R3KA92"/>
<organism evidence="1 2">
    <name type="scientific">Corchorus olitorius</name>
    <dbReference type="NCBI Taxonomy" id="93759"/>
    <lineage>
        <taxon>Eukaryota</taxon>
        <taxon>Viridiplantae</taxon>
        <taxon>Streptophyta</taxon>
        <taxon>Embryophyta</taxon>
        <taxon>Tracheophyta</taxon>
        <taxon>Spermatophyta</taxon>
        <taxon>Magnoliopsida</taxon>
        <taxon>eudicotyledons</taxon>
        <taxon>Gunneridae</taxon>
        <taxon>Pentapetalae</taxon>
        <taxon>rosids</taxon>
        <taxon>malvids</taxon>
        <taxon>Malvales</taxon>
        <taxon>Malvaceae</taxon>
        <taxon>Grewioideae</taxon>
        <taxon>Apeibeae</taxon>
        <taxon>Corchorus</taxon>
    </lineage>
</organism>
<name>A0A1R3KA92_9ROSI</name>
<evidence type="ECO:0000313" key="2">
    <source>
        <dbReference type="Proteomes" id="UP000187203"/>
    </source>
</evidence>
<protein>
    <submittedName>
        <fullName evidence="1">Uncharacterized protein</fullName>
    </submittedName>
</protein>